<sequence length="192" mass="22260">MKKEGKRFVIACHKTKCFRGDSTKGEKEELEQTFGKDNMAEICKELLAKSKLQALEQERQHQLDSMFTEIAATAVDKRVRNPESKRPVDRITQLFVDHSKDEYPHELWQQVESGGLQPVRPMTTGQVNFADRATSIRHEVIHPYQIVFEELILQARNDEIRHVGVHESRPNRLHLDTERSQLFAQGHGKARH</sequence>
<evidence type="ECO:0000313" key="4">
    <source>
        <dbReference type="EnsemblMetazoa" id="ADIR006688-PA"/>
    </source>
</evidence>
<evidence type="ECO:0000256" key="2">
    <source>
        <dbReference type="ARBA" id="ARBA00022517"/>
    </source>
</evidence>
<evidence type="ECO:0000313" key="5">
    <source>
        <dbReference type="Proteomes" id="UP000075884"/>
    </source>
</evidence>
<dbReference type="InterPro" id="IPR039100">
    <property type="entry name" value="Sdo1/SBDS-like"/>
</dbReference>
<name>A0A182NGB5_9DIPT</name>
<proteinExistence type="inferred from homology"/>
<evidence type="ECO:0000256" key="3">
    <source>
        <dbReference type="SAM" id="MobiDB-lite"/>
    </source>
</evidence>
<keyword evidence="2" id="KW-0690">Ribosome biogenesis</keyword>
<protein>
    <submittedName>
        <fullName evidence="4">Uncharacterized protein</fullName>
    </submittedName>
</protein>
<dbReference type="GO" id="GO:0042254">
    <property type="term" value="P:ribosome biogenesis"/>
    <property type="evidence" value="ECO:0007669"/>
    <property type="project" value="UniProtKB-KW"/>
</dbReference>
<dbReference type="AlphaFoldDB" id="A0A182NGB5"/>
<dbReference type="PANTHER" id="PTHR10927">
    <property type="entry name" value="RIBOSOME MATURATION PROTEIN SBDS"/>
    <property type="match status" value="1"/>
</dbReference>
<comment type="similarity">
    <text evidence="1">Belongs to the SDO1/SBDS family.</text>
</comment>
<evidence type="ECO:0000256" key="1">
    <source>
        <dbReference type="ARBA" id="ARBA00007433"/>
    </source>
</evidence>
<dbReference type="STRING" id="7168.A0A182NGB5"/>
<accession>A0A182NGB5</accession>
<organism evidence="4 5">
    <name type="scientific">Anopheles dirus</name>
    <dbReference type="NCBI Taxonomy" id="7168"/>
    <lineage>
        <taxon>Eukaryota</taxon>
        <taxon>Metazoa</taxon>
        <taxon>Ecdysozoa</taxon>
        <taxon>Arthropoda</taxon>
        <taxon>Hexapoda</taxon>
        <taxon>Insecta</taxon>
        <taxon>Pterygota</taxon>
        <taxon>Neoptera</taxon>
        <taxon>Endopterygota</taxon>
        <taxon>Diptera</taxon>
        <taxon>Nematocera</taxon>
        <taxon>Culicoidea</taxon>
        <taxon>Culicidae</taxon>
        <taxon>Anophelinae</taxon>
        <taxon>Anopheles</taxon>
    </lineage>
</organism>
<dbReference type="VEuPathDB" id="VectorBase:ADIR006688"/>
<dbReference type="EnsemblMetazoa" id="ADIR006688-RA">
    <property type="protein sequence ID" value="ADIR006688-PA"/>
    <property type="gene ID" value="ADIR006688"/>
</dbReference>
<reference evidence="5" key="1">
    <citation type="submission" date="2013-03" db="EMBL/GenBank/DDBJ databases">
        <title>The Genome Sequence of Anopheles dirus WRAIR2.</title>
        <authorList>
            <consortium name="The Broad Institute Genomics Platform"/>
            <person name="Neafsey D.E."/>
            <person name="Walton C."/>
            <person name="Walker B."/>
            <person name="Young S.K."/>
            <person name="Zeng Q."/>
            <person name="Gargeya S."/>
            <person name="Fitzgerald M."/>
            <person name="Haas B."/>
            <person name="Abouelleil A."/>
            <person name="Allen A.W."/>
            <person name="Alvarado L."/>
            <person name="Arachchi H.M."/>
            <person name="Berlin A.M."/>
            <person name="Chapman S.B."/>
            <person name="Gainer-Dewar J."/>
            <person name="Goldberg J."/>
            <person name="Griggs A."/>
            <person name="Gujja S."/>
            <person name="Hansen M."/>
            <person name="Howarth C."/>
            <person name="Imamovic A."/>
            <person name="Ireland A."/>
            <person name="Larimer J."/>
            <person name="McCowan C."/>
            <person name="Murphy C."/>
            <person name="Pearson M."/>
            <person name="Poon T.W."/>
            <person name="Priest M."/>
            <person name="Roberts A."/>
            <person name="Saif S."/>
            <person name="Shea T."/>
            <person name="Sisk P."/>
            <person name="Sykes S."/>
            <person name="Wortman J."/>
            <person name="Nusbaum C."/>
            <person name="Birren B."/>
        </authorList>
    </citation>
    <scope>NUCLEOTIDE SEQUENCE [LARGE SCALE GENOMIC DNA]</scope>
    <source>
        <strain evidence="5">WRAIR2</strain>
    </source>
</reference>
<dbReference type="InterPro" id="IPR036786">
    <property type="entry name" value="Ribosome_mat_SBDS_N_sf"/>
</dbReference>
<feature type="region of interest" description="Disordered" evidence="3">
    <location>
        <begin position="171"/>
        <end position="192"/>
    </location>
</feature>
<dbReference type="SUPFAM" id="SSF89895">
    <property type="entry name" value="FYSH domain"/>
    <property type="match status" value="1"/>
</dbReference>
<dbReference type="Proteomes" id="UP000075884">
    <property type="component" value="Unassembled WGS sequence"/>
</dbReference>
<keyword evidence="5" id="KW-1185">Reference proteome</keyword>
<reference evidence="4" key="2">
    <citation type="submission" date="2020-05" db="UniProtKB">
        <authorList>
            <consortium name="EnsemblMetazoa"/>
        </authorList>
    </citation>
    <scope>IDENTIFICATION</scope>
    <source>
        <strain evidence="4">WRAIR2</strain>
    </source>
</reference>
<dbReference type="PANTHER" id="PTHR10927:SF1">
    <property type="entry name" value="RIBOSOME MATURATION PROTEIN SBDS"/>
    <property type="match status" value="1"/>
</dbReference>